<dbReference type="RefSeq" id="WP_088817246.1">
    <property type="nucleotide sequence ID" value="NZ_FYEZ01000001.1"/>
</dbReference>
<protein>
    <submittedName>
        <fullName evidence="3">Uncharacterized protein</fullName>
    </submittedName>
</protein>
<accession>A0A212T239</accession>
<feature type="transmembrane region" description="Helical" evidence="2">
    <location>
        <begin position="81"/>
        <end position="110"/>
    </location>
</feature>
<feature type="region of interest" description="Disordered" evidence="1">
    <location>
        <begin position="1"/>
        <end position="31"/>
    </location>
</feature>
<dbReference type="EMBL" id="FYEZ01000001">
    <property type="protein sequence ID" value="SNC60097.1"/>
    <property type="molecule type" value="Genomic_DNA"/>
</dbReference>
<reference evidence="3 4" key="1">
    <citation type="submission" date="2017-06" db="EMBL/GenBank/DDBJ databases">
        <authorList>
            <person name="Kim H.J."/>
            <person name="Triplett B.A."/>
        </authorList>
    </citation>
    <scope>NUCLEOTIDE SEQUENCE [LARGE SCALE GENOMIC DNA]</scope>
    <source>
        <strain evidence="3 4">DSM 22179</strain>
    </source>
</reference>
<proteinExistence type="predicted"/>
<evidence type="ECO:0000313" key="4">
    <source>
        <dbReference type="Proteomes" id="UP000198122"/>
    </source>
</evidence>
<evidence type="ECO:0000256" key="1">
    <source>
        <dbReference type="SAM" id="MobiDB-lite"/>
    </source>
</evidence>
<keyword evidence="2" id="KW-0812">Transmembrane</keyword>
<gene>
    <name evidence="3" type="ORF">SAMN05445756_0206</name>
</gene>
<dbReference type="AlphaFoldDB" id="A0A212T239"/>
<evidence type="ECO:0000256" key="2">
    <source>
        <dbReference type="SAM" id="Phobius"/>
    </source>
</evidence>
<keyword evidence="4" id="KW-1185">Reference proteome</keyword>
<evidence type="ECO:0000313" key="3">
    <source>
        <dbReference type="EMBL" id="SNC60097.1"/>
    </source>
</evidence>
<organism evidence="3 4">
    <name type="scientific">Kytococcus aerolatus</name>
    <dbReference type="NCBI Taxonomy" id="592308"/>
    <lineage>
        <taxon>Bacteria</taxon>
        <taxon>Bacillati</taxon>
        <taxon>Actinomycetota</taxon>
        <taxon>Actinomycetes</taxon>
        <taxon>Micrococcales</taxon>
        <taxon>Kytococcaceae</taxon>
        <taxon>Kytococcus</taxon>
    </lineage>
</organism>
<dbReference type="Proteomes" id="UP000198122">
    <property type="component" value="Unassembled WGS sequence"/>
</dbReference>
<keyword evidence="2" id="KW-0472">Membrane</keyword>
<feature type="compositionally biased region" description="Pro residues" evidence="1">
    <location>
        <begin position="1"/>
        <end position="20"/>
    </location>
</feature>
<keyword evidence="2" id="KW-1133">Transmembrane helix</keyword>
<sequence>MSTPPQPPYPGHSGGPPPGHPGGAYPVAGPPGWPRRGRSGQEWGTDLLRVLCAAITYALLVYVGVRLLAGHFDAQERPDCGMFCGASAVWGGFLGALGAMTVSSILPLLWGLRWWWALLVWVVTPVFSPFFLVFGAHAFWALLLAGILMGSLSFPRRRSFTR</sequence>
<feature type="transmembrane region" description="Helical" evidence="2">
    <location>
        <begin position="47"/>
        <end position="69"/>
    </location>
</feature>
<name>A0A212T239_9MICO</name>
<feature type="transmembrane region" description="Helical" evidence="2">
    <location>
        <begin position="130"/>
        <end position="154"/>
    </location>
</feature>